<accession>A0ABV2TWE7</accession>
<dbReference type="SUPFAM" id="SSF56112">
    <property type="entry name" value="Protein kinase-like (PK-like)"/>
    <property type="match status" value="1"/>
</dbReference>
<proteinExistence type="predicted"/>
<dbReference type="PANTHER" id="PTHR21064:SF5">
    <property type="entry name" value="SLR1880 PROTEIN"/>
    <property type="match status" value="1"/>
</dbReference>
<gene>
    <name evidence="2" type="ORF">ABXZ32_09375</name>
</gene>
<comment type="caution">
    <text evidence="2">The sequence shown here is derived from an EMBL/GenBank/DDBJ whole genome shotgun (WGS) entry which is preliminary data.</text>
</comment>
<dbReference type="EC" id="2.7.1.-" evidence="2"/>
<keyword evidence="3" id="KW-1185">Reference proteome</keyword>
<dbReference type="PANTHER" id="PTHR21064">
    <property type="entry name" value="AMINOGLYCOSIDE PHOSPHOTRANSFERASE DOMAIN-CONTAINING PROTEIN-RELATED"/>
    <property type="match status" value="1"/>
</dbReference>
<dbReference type="Proteomes" id="UP001549773">
    <property type="component" value="Unassembled WGS sequence"/>
</dbReference>
<evidence type="ECO:0000313" key="2">
    <source>
        <dbReference type="EMBL" id="MET7029606.1"/>
    </source>
</evidence>
<feature type="domain" description="Aminoglycoside phosphotransferase" evidence="1">
    <location>
        <begin position="27"/>
        <end position="248"/>
    </location>
</feature>
<organism evidence="2 3">
    <name type="scientific">Sediminicola luteus</name>
    <dbReference type="NCBI Taxonomy" id="319238"/>
    <lineage>
        <taxon>Bacteria</taxon>
        <taxon>Pseudomonadati</taxon>
        <taxon>Bacteroidota</taxon>
        <taxon>Flavobacteriia</taxon>
        <taxon>Flavobacteriales</taxon>
        <taxon>Flavobacteriaceae</taxon>
        <taxon>Sediminicola</taxon>
    </lineage>
</organism>
<dbReference type="Gene3D" id="3.90.1200.10">
    <property type="match status" value="1"/>
</dbReference>
<keyword evidence="2" id="KW-0808">Transferase</keyword>
<protein>
    <submittedName>
        <fullName evidence="2">Aminoglycoside phosphotransferase family protein</fullName>
        <ecNumber evidence="2">2.7.1.-</ecNumber>
    </submittedName>
</protein>
<sequence>MVSAKTNLELQKLLGAFSVDQGAYTFNKIDQGFINDTYLVLKNGQPYYILQRINSEVFTDVPGVMGNITKALSYLTDTDYSLVALVPTITGQSYCKFNSSGYWRLMEYIPNSLAYDSAKKTEIAFGAGKILGKFHFLLQNASSAQFVDTIPHFHDLHLRKEQFQKALNKSSQERRDKANLAIPFVLETLPLLLDLSSSTLPVRICHNDTKLNNILFSRKTNQALCFIDLDTIMKGYFYYDFGDLVRTVANTAKEDEKDHHKINFDRPLFESFLDGLATSSAFLTAEELKSLPLGIVFMPFIHGLRALTDYLNNDQYYKVSYADQNLDRSLSLFDFSKKALSEVSYIQEMVAKKLIQ</sequence>
<evidence type="ECO:0000313" key="3">
    <source>
        <dbReference type="Proteomes" id="UP001549773"/>
    </source>
</evidence>
<dbReference type="InterPro" id="IPR002575">
    <property type="entry name" value="Aminoglycoside_PTrfase"/>
</dbReference>
<evidence type="ECO:0000259" key="1">
    <source>
        <dbReference type="Pfam" id="PF01636"/>
    </source>
</evidence>
<dbReference type="EMBL" id="JBEWYP010000004">
    <property type="protein sequence ID" value="MET7029606.1"/>
    <property type="molecule type" value="Genomic_DNA"/>
</dbReference>
<dbReference type="Pfam" id="PF01636">
    <property type="entry name" value="APH"/>
    <property type="match status" value="1"/>
</dbReference>
<dbReference type="GO" id="GO:0016740">
    <property type="term" value="F:transferase activity"/>
    <property type="evidence" value="ECO:0007669"/>
    <property type="project" value="UniProtKB-KW"/>
</dbReference>
<dbReference type="InterPro" id="IPR050249">
    <property type="entry name" value="Pseudomonas-type_ThrB"/>
</dbReference>
<name>A0ABV2TWE7_9FLAO</name>
<dbReference type="RefSeq" id="WP_354618416.1">
    <property type="nucleotide sequence ID" value="NZ_JBEWYP010000004.1"/>
</dbReference>
<dbReference type="InterPro" id="IPR011009">
    <property type="entry name" value="Kinase-like_dom_sf"/>
</dbReference>
<reference evidence="2 3" key="1">
    <citation type="submission" date="2024-07" db="EMBL/GenBank/DDBJ databases">
        <title>The genome sequence of type strain Sediminicola luteus GDMCC 1.2596T.</title>
        <authorList>
            <person name="Liu Y."/>
        </authorList>
    </citation>
    <scope>NUCLEOTIDE SEQUENCE [LARGE SCALE GENOMIC DNA]</scope>
    <source>
        <strain evidence="2 3">GDMCC 1.2596</strain>
    </source>
</reference>